<feature type="compositionally biased region" description="Low complexity" evidence="1">
    <location>
        <begin position="12"/>
        <end position="32"/>
    </location>
</feature>
<feature type="compositionally biased region" description="Low complexity" evidence="1">
    <location>
        <begin position="57"/>
        <end position="69"/>
    </location>
</feature>
<dbReference type="EMBL" id="DS268109">
    <property type="protein sequence ID" value="KMM63884.1"/>
    <property type="molecule type" value="Genomic_DNA"/>
</dbReference>
<evidence type="ECO:0000313" key="2">
    <source>
        <dbReference type="EMBL" id="KMM63884.1"/>
    </source>
</evidence>
<dbReference type="AlphaFoldDB" id="A0A0J6F4I6"/>
<feature type="compositionally biased region" description="Gly residues" evidence="1">
    <location>
        <begin position="80"/>
        <end position="89"/>
    </location>
</feature>
<gene>
    <name evidence="2" type="ORF">CPAG_00237</name>
</gene>
<feature type="region of interest" description="Disordered" evidence="1">
    <location>
        <begin position="1"/>
        <end position="89"/>
    </location>
</feature>
<dbReference type="OrthoDB" id="4188844at2759"/>
<protein>
    <submittedName>
        <fullName evidence="2">Uncharacterized protein</fullName>
    </submittedName>
</protein>
<evidence type="ECO:0000313" key="3">
    <source>
        <dbReference type="Proteomes" id="UP000054567"/>
    </source>
</evidence>
<reference evidence="2 3" key="1">
    <citation type="submission" date="2007-06" db="EMBL/GenBank/DDBJ databases">
        <title>The Genome Sequence of Coccidioides posadasii RMSCC_3488.</title>
        <authorList>
            <consortium name="Coccidioides Genome Resources Consortium"/>
            <consortium name="The Broad Institute Genome Sequencing Platform"/>
            <person name="Henn M.R."/>
            <person name="Sykes S."/>
            <person name="Young S."/>
            <person name="Jaffe D."/>
            <person name="Berlin A."/>
            <person name="Alvarez P."/>
            <person name="Butler J."/>
            <person name="Gnerre S."/>
            <person name="Grabherr M."/>
            <person name="Mauceli E."/>
            <person name="Brockman W."/>
            <person name="Kodira C."/>
            <person name="Alvarado L."/>
            <person name="Zeng Q."/>
            <person name="Crawford M."/>
            <person name="Antoine C."/>
            <person name="Devon K."/>
            <person name="Galgiani J."/>
            <person name="Orsborn K."/>
            <person name="Lewis M.L."/>
            <person name="Nusbaum C."/>
            <person name="Galagan J."/>
            <person name="Birren B."/>
        </authorList>
    </citation>
    <scope>NUCLEOTIDE SEQUENCE [LARGE SCALE GENOMIC DNA]</scope>
    <source>
        <strain evidence="2 3">RMSCC 3488</strain>
    </source>
</reference>
<dbReference type="Proteomes" id="UP000054567">
    <property type="component" value="Unassembled WGS sequence"/>
</dbReference>
<feature type="compositionally biased region" description="Basic residues" evidence="1">
    <location>
        <begin position="45"/>
        <end position="56"/>
    </location>
</feature>
<organism evidence="2 3">
    <name type="scientific">Coccidioides posadasii RMSCC 3488</name>
    <dbReference type="NCBI Taxonomy" id="454284"/>
    <lineage>
        <taxon>Eukaryota</taxon>
        <taxon>Fungi</taxon>
        <taxon>Dikarya</taxon>
        <taxon>Ascomycota</taxon>
        <taxon>Pezizomycotina</taxon>
        <taxon>Eurotiomycetes</taxon>
        <taxon>Eurotiomycetidae</taxon>
        <taxon>Onygenales</taxon>
        <taxon>Onygenaceae</taxon>
        <taxon>Coccidioides</taxon>
    </lineage>
</organism>
<reference evidence="3" key="3">
    <citation type="journal article" date="2010" name="Genome Res.">
        <title>Population genomic sequencing of Coccidioides fungi reveals recent hybridization and transposon control.</title>
        <authorList>
            <person name="Neafsey D.E."/>
            <person name="Barker B.M."/>
            <person name="Sharpton T.J."/>
            <person name="Stajich J.E."/>
            <person name="Park D.J."/>
            <person name="Whiston E."/>
            <person name="Hung C.-Y."/>
            <person name="McMahan C."/>
            <person name="White J."/>
            <person name="Sykes S."/>
            <person name="Heiman D."/>
            <person name="Young S."/>
            <person name="Zeng Q."/>
            <person name="Abouelleil A."/>
            <person name="Aftuck L."/>
            <person name="Bessette D."/>
            <person name="Brown A."/>
            <person name="FitzGerald M."/>
            <person name="Lui A."/>
            <person name="Macdonald J.P."/>
            <person name="Priest M."/>
            <person name="Orbach M.J."/>
            <person name="Galgiani J.N."/>
            <person name="Kirkland T.N."/>
            <person name="Cole G.T."/>
            <person name="Birren B.W."/>
            <person name="Henn M.R."/>
            <person name="Taylor J.W."/>
            <person name="Rounsley S.D."/>
        </authorList>
    </citation>
    <scope>NUCLEOTIDE SEQUENCE [LARGE SCALE GENOMIC DNA]</scope>
    <source>
        <strain evidence="3">RMSCC 3488</strain>
    </source>
</reference>
<evidence type="ECO:0000256" key="1">
    <source>
        <dbReference type="SAM" id="MobiDB-lite"/>
    </source>
</evidence>
<name>A0A0J6F4I6_COCPO</name>
<sequence>MASRSHFTRIPSASSSNASTTIADTNRPISSRPIPPAAPSTVRRNLFHAHLSRRQHNSSTSTSSLGTSRNRTHTRTISGSGDGSGMSSTLGGGILKSRLMTGVLSLNCSLPDEGDIVVRDKNGTYKVDVPILQPGSLGEGAGDEDADEVMGAVESVGHTGLEHDGGISCADKEKIEASIAELMRRNRSRQMNSEPSEVYLLIQQSLKNRVALLDEDRWMFEIEGGSHT</sequence>
<accession>A0A0J6F4I6</accession>
<proteinExistence type="predicted"/>
<dbReference type="VEuPathDB" id="FungiDB:CPAG_00237"/>
<reference evidence="3" key="2">
    <citation type="journal article" date="2009" name="Genome Res.">
        <title>Comparative genomic analyses of the human fungal pathogens Coccidioides and their relatives.</title>
        <authorList>
            <person name="Sharpton T.J."/>
            <person name="Stajich J.E."/>
            <person name="Rounsley S.D."/>
            <person name="Gardner M.J."/>
            <person name="Wortman J.R."/>
            <person name="Jordar V.S."/>
            <person name="Maiti R."/>
            <person name="Kodira C.D."/>
            <person name="Neafsey D.E."/>
            <person name="Zeng Q."/>
            <person name="Hung C.-Y."/>
            <person name="McMahan C."/>
            <person name="Muszewska A."/>
            <person name="Grynberg M."/>
            <person name="Mandel M.A."/>
            <person name="Kellner E.M."/>
            <person name="Barker B.M."/>
            <person name="Galgiani J.N."/>
            <person name="Orbach M.J."/>
            <person name="Kirkland T.N."/>
            <person name="Cole G.T."/>
            <person name="Henn M.R."/>
            <person name="Birren B.W."/>
            <person name="Taylor J.W."/>
        </authorList>
    </citation>
    <scope>NUCLEOTIDE SEQUENCE [LARGE SCALE GENOMIC DNA]</scope>
    <source>
        <strain evidence="3">RMSCC 3488</strain>
    </source>
</reference>